<organism evidence="1 2">
    <name type="scientific">Candidatus Acetatifactor stercoripullorum</name>
    <dbReference type="NCBI Taxonomy" id="2838414"/>
    <lineage>
        <taxon>Bacteria</taxon>
        <taxon>Bacillati</taxon>
        <taxon>Bacillota</taxon>
        <taxon>Clostridia</taxon>
        <taxon>Lachnospirales</taxon>
        <taxon>Lachnospiraceae</taxon>
        <taxon>Acetatifactor</taxon>
    </lineage>
</organism>
<dbReference type="EMBL" id="DXGH01000030">
    <property type="protein sequence ID" value="HIW80990.1"/>
    <property type="molecule type" value="Genomic_DNA"/>
</dbReference>
<name>A0A9D1R513_9FIRM</name>
<accession>A0A9D1R513</accession>
<evidence type="ECO:0000313" key="1">
    <source>
        <dbReference type="EMBL" id="HIW80990.1"/>
    </source>
</evidence>
<proteinExistence type="predicted"/>
<dbReference type="InterPro" id="IPR012504">
    <property type="entry name" value="Spore_YabP"/>
</dbReference>
<protein>
    <submittedName>
        <fullName evidence="1">Sporulation protein YabP</fullName>
    </submittedName>
</protein>
<comment type="caution">
    <text evidence="1">The sequence shown here is derived from an EMBL/GenBank/DDBJ whole genome shotgun (WGS) entry which is preliminary data.</text>
</comment>
<gene>
    <name evidence="1" type="primary">yabP</name>
    <name evidence="1" type="ORF">H9742_05570</name>
</gene>
<evidence type="ECO:0000313" key="2">
    <source>
        <dbReference type="Proteomes" id="UP000824265"/>
    </source>
</evidence>
<reference evidence="1" key="1">
    <citation type="journal article" date="2021" name="PeerJ">
        <title>Extensive microbial diversity within the chicken gut microbiome revealed by metagenomics and culture.</title>
        <authorList>
            <person name="Gilroy R."/>
            <person name="Ravi A."/>
            <person name="Getino M."/>
            <person name="Pursley I."/>
            <person name="Horton D.L."/>
            <person name="Alikhan N.F."/>
            <person name="Baker D."/>
            <person name="Gharbi K."/>
            <person name="Hall N."/>
            <person name="Watson M."/>
            <person name="Adriaenssens E.M."/>
            <person name="Foster-Nyarko E."/>
            <person name="Jarju S."/>
            <person name="Secka A."/>
            <person name="Antonio M."/>
            <person name="Oren A."/>
            <person name="Chaudhuri R.R."/>
            <person name="La Ragione R."/>
            <person name="Hildebrand F."/>
            <person name="Pallen M.J."/>
        </authorList>
    </citation>
    <scope>NUCLEOTIDE SEQUENCE</scope>
    <source>
        <strain evidence="1">CHK195-6426</strain>
    </source>
</reference>
<dbReference type="GO" id="GO:0030435">
    <property type="term" value="P:sporulation resulting in formation of a cellular spore"/>
    <property type="evidence" value="ECO:0007669"/>
    <property type="project" value="InterPro"/>
</dbReference>
<dbReference type="Gene3D" id="2.60.40.2000">
    <property type="match status" value="1"/>
</dbReference>
<dbReference type="RefSeq" id="WP_318704732.1">
    <property type="nucleotide sequence ID" value="NZ_CALWMU010000011.1"/>
</dbReference>
<dbReference type="AlphaFoldDB" id="A0A9D1R513"/>
<dbReference type="Pfam" id="PF07873">
    <property type="entry name" value="YabP"/>
    <property type="match status" value="1"/>
</dbReference>
<sequence>MEDLSNSGRTHKVTMTNRRTCAINGVSDVLSFDVHEILLETEQGMLMIKGDELHVNRLTLDKGEVDIDGRIDSFTYSDQNLAGHKNESLLNRLFR</sequence>
<dbReference type="InterPro" id="IPR038705">
    <property type="entry name" value="YabP_sf"/>
</dbReference>
<dbReference type="PIRSF" id="PIRSF011576">
    <property type="entry name" value="YabP"/>
    <property type="match status" value="1"/>
</dbReference>
<reference evidence="1" key="2">
    <citation type="submission" date="2021-04" db="EMBL/GenBank/DDBJ databases">
        <authorList>
            <person name="Gilroy R."/>
        </authorList>
    </citation>
    <scope>NUCLEOTIDE SEQUENCE</scope>
    <source>
        <strain evidence="1">CHK195-6426</strain>
    </source>
</reference>
<dbReference type="Proteomes" id="UP000824265">
    <property type="component" value="Unassembled WGS sequence"/>
</dbReference>
<dbReference type="NCBIfam" id="TIGR02892">
    <property type="entry name" value="spore_yabP"/>
    <property type="match status" value="1"/>
</dbReference>
<dbReference type="InterPro" id="IPR022476">
    <property type="entry name" value="Spore_YabP/YqfC"/>
</dbReference>